<evidence type="ECO:0000259" key="1">
    <source>
        <dbReference type="Pfam" id="PF03551"/>
    </source>
</evidence>
<accession>A0AAU7W4H6</accession>
<gene>
    <name evidence="2" type="ORF">ABIQ69_12225</name>
</gene>
<sequence length="113" mass="12657">MSTEDITAGHLQELRRGTVVLACLIRLRTPDYGYALLESLNGLGITVDANTLYPLLRRLEKQALLTSEWNTDEARPRKFYRTSPDGERLAEALTADWHLIDAALARLTTGDES</sequence>
<dbReference type="Gene3D" id="1.10.10.10">
    <property type="entry name" value="Winged helix-like DNA-binding domain superfamily/Winged helix DNA-binding domain"/>
    <property type="match status" value="1"/>
</dbReference>
<evidence type="ECO:0000313" key="2">
    <source>
        <dbReference type="EMBL" id="XBX81374.1"/>
    </source>
</evidence>
<feature type="domain" description="Transcription regulator PadR N-terminal" evidence="1">
    <location>
        <begin position="28"/>
        <end position="89"/>
    </location>
</feature>
<name>A0AAU7W4H6_9MICO</name>
<dbReference type="AlphaFoldDB" id="A0AAU7W4H6"/>
<reference evidence="2" key="1">
    <citation type="submission" date="2024-05" db="EMBL/GenBank/DDBJ databases">
        <authorList>
            <person name="Yu L."/>
        </authorList>
    </citation>
    <scope>NUCLEOTIDE SEQUENCE</scope>
    <source>
        <strain evidence="2">G08B096</strain>
    </source>
</reference>
<dbReference type="InterPro" id="IPR052509">
    <property type="entry name" value="Metal_resp_DNA-bind_regulator"/>
</dbReference>
<dbReference type="InterPro" id="IPR036390">
    <property type="entry name" value="WH_DNA-bd_sf"/>
</dbReference>
<protein>
    <submittedName>
        <fullName evidence="2">PadR family transcriptional regulator</fullName>
    </submittedName>
</protein>
<dbReference type="InterPro" id="IPR005149">
    <property type="entry name" value="Tscrpt_reg_PadR_N"/>
</dbReference>
<dbReference type="PANTHER" id="PTHR33169">
    <property type="entry name" value="PADR-FAMILY TRANSCRIPTIONAL REGULATOR"/>
    <property type="match status" value="1"/>
</dbReference>
<dbReference type="SUPFAM" id="SSF46785">
    <property type="entry name" value="Winged helix' DNA-binding domain"/>
    <property type="match status" value="1"/>
</dbReference>
<dbReference type="EMBL" id="CP158374">
    <property type="protein sequence ID" value="XBX81374.1"/>
    <property type="molecule type" value="Genomic_DNA"/>
</dbReference>
<dbReference type="InterPro" id="IPR036388">
    <property type="entry name" value="WH-like_DNA-bd_sf"/>
</dbReference>
<dbReference type="Pfam" id="PF03551">
    <property type="entry name" value="PadR"/>
    <property type="match status" value="1"/>
</dbReference>
<dbReference type="PANTHER" id="PTHR33169:SF14">
    <property type="entry name" value="TRANSCRIPTIONAL REGULATOR RV3488"/>
    <property type="match status" value="1"/>
</dbReference>
<organism evidence="2">
    <name type="scientific">Agromyces sp. G08B096</name>
    <dbReference type="NCBI Taxonomy" id="3156399"/>
    <lineage>
        <taxon>Bacteria</taxon>
        <taxon>Bacillati</taxon>
        <taxon>Actinomycetota</taxon>
        <taxon>Actinomycetes</taxon>
        <taxon>Micrococcales</taxon>
        <taxon>Microbacteriaceae</taxon>
        <taxon>Agromyces</taxon>
    </lineage>
</organism>
<proteinExistence type="predicted"/>
<dbReference type="RefSeq" id="WP_350347396.1">
    <property type="nucleotide sequence ID" value="NZ_CP158374.1"/>
</dbReference>